<dbReference type="Proteomes" id="UP000033867">
    <property type="component" value="Unassembled WGS sequence"/>
</dbReference>
<proteinExistence type="predicted"/>
<comment type="caution">
    <text evidence="1">The sequence shown here is derived from an EMBL/GenBank/DDBJ whole genome shotgun (WGS) entry which is preliminary data.</text>
</comment>
<accession>A0A0G1DLD9</accession>
<evidence type="ECO:0000313" key="1">
    <source>
        <dbReference type="EMBL" id="KKS71631.1"/>
    </source>
</evidence>
<name>A0A0G1DLD9_9BACT</name>
<dbReference type="EMBL" id="LCEK01000023">
    <property type="protein sequence ID" value="KKS71631.1"/>
    <property type="molecule type" value="Genomic_DNA"/>
</dbReference>
<sequence>MNKLDFHPRDYTLLGMSSVMEYFLTHDIEQLLGDRFSTIAFYIKDGV</sequence>
<dbReference type="AlphaFoldDB" id="A0A0G1DLD9"/>
<gene>
    <name evidence="1" type="ORF">UV42_C0023G0001</name>
</gene>
<feature type="non-terminal residue" evidence="1">
    <location>
        <position position="47"/>
    </location>
</feature>
<organism evidence="1 2">
    <name type="scientific">Candidatus Magasanikbacteria bacterium GW2011_GWE2_42_7</name>
    <dbReference type="NCBI Taxonomy" id="1619052"/>
    <lineage>
        <taxon>Bacteria</taxon>
        <taxon>Candidatus Magasanikiibacteriota</taxon>
    </lineage>
</organism>
<reference evidence="1 2" key="1">
    <citation type="journal article" date="2015" name="Nature">
        <title>rRNA introns, odd ribosomes, and small enigmatic genomes across a large radiation of phyla.</title>
        <authorList>
            <person name="Brown C.T."/>
            <person name="Hug L.A."/>
            <person name="Thomas B.C."/>
            <person name="Sharon I."/>
            <person name="Castelle C.J."/>
            <person name="Singh A."/>
            <person name="Wilkins M.J."/>
            <person name="Williams K.H."/>
            <person name="Banfield J.F."/>
        </authorList>
    </citation>
    <scope>NUCLEOTIDE SEQUENCE [LARGE SCALE GENOMIC DNA]</scope>
</reference>
<protein>
    <submittedName>
        <fullName evidence="1">Uncharacterized protein</fullName>
    </submittedName>
</protein>
<evidence type="ECO:0000313" key="2">
    <source>
        <dbReference type="Proteomes" id="UP000033867"/>
    </source>
</evidence>